<dbReference type="EMBL" id="GBRH01188520">
    <property type="protein sequence ID" value="JAE09376.1"/>
    <property type="molecule type" value="Transcribed_RNA"/>
</dbReference>
<sequence length="66" mass="7415">MIMWARGGVREGDGMFASCSCWILLPVGARQNMRSSICNASILFYVVLRASFVHEHSLKSRLEIVI</sequence>
<proteinExistence type="predicted"/>
<protein>
    <submittedName>
        <fullName evidence="1">Uncharacterized protein</fullName>
    </submittedName>
</protein>
<evidence type="ECO:0000313" key="1">
    <source>
        <dbReference type="EMBL" id="JAE09376.1"/>
    </source>
</evidence>
<reference evidence="1" key="1">
    <citation type="submission" date="2014-09" db="EMBL/GenBank/DDBJ databases">
        <authorList>
            <person name="Magalhaes I.L.F."/>
            <person name="Oliveira U."/>
            <person name="Santos F.R."/>
            <person name="Vidigal T.H.D.A."/>
            <person name="Brescovit A.D."/>
            <person name="Santos A.J."/>
        </authorList>
    </citation>
    <scope>NUCLEOTIDE SEQUENCE</scope>
    <source>
        <tissue evidence="1">Shoot tissue taken approximately 20 cm above the soil surface</tissue>
    </source>
</reference>
<dbReference type="AlphaFoldDB" id="A0A0A9FGX0"/>
<accession>A0A0A9FGX0</accession>
<name>A0A0A9FGX0_ARUDO</name>
<organism evidence="1">
    <name type="scientific">Arundo donax</name>
    <name type="common">Giant reed</name>
    <name type="synonym">Donax arundinaceus</name>
    <dbReference type="NCBI Taxonomy" id="35708"/>
    <lineage>
        <taxon>Eukaryota</taxon>
        <taxon>Viridiplantae</taxon>
        <taxon>Streptophyta</taxon>
        <taxon>Embryophyta</taxon>
        <taxon>Tracheophyta</taxon>
        <taxon>Spermatophyta</taxon>
        <taxon>Magnoliopsida</taxon>
        <taxon>Liliopsida</taxon>
        <taxon>Poales</taxon>
        <taxon>Poaceae</taxon>
        <taxon>PACMAD clade</taxon>
        <taxon>Arundinoideae</taxon>
        <taxon>Arundineae</taxon>
        <taxon>Arundo</taxon>
    </lineage>
</organism>
<reference evidence="1" key="2">
    <citation type="journal article" date="2015" name="Data Brief">
        <title>Shoot transcriptome of the giant reed, Arundo donax.</title>
        <authorList>
            <person name="Barrero R.A."/>
            <person name="Guerrero F.D."/>
            <person name="Moolhuijzen P."/>
            <person name="Goolsby J.A."/>
            <person name="Tidwell J."/>
            <person name="Bellgard S.E."/>
            <person name="Bellgard M.I."/>
        </authorList>
    </citation>
    <scope>NUCLEOTIDE SEQUENCE</scope>
    <source>
        <tissue evidence="1">Shoot tissue taken approximately 20 cm above the soil surface</tissue>
    </source>
</reference>